<dbReference type="Proteomes" id="UP000193218">
    <property type="component" value="Unassembled WGS sequence"/>
</dbReference>
<comment type="caution">
    <text evidence="4">The sequence shown here is derived from an EMBL/GenBank/DDBJ whole genome shotgun (WGS) entry which is preliminary data.</text>
</comment>
<proteinExistence type="predicted"/>
<feature type="signal peptide" evidence="3">
    <location>
        <begin position="1"/>
        <end position="16"/>
    </location>
</feature>
<protein>
    <submittedName>
        <fullName evidence="4">GPI transamidase component PIG-T</fullName>
    </submittedName>
</protein>
<dbReference type="STRING" id="4999.A0A1Y1ULB0"/>
<gene>
    <name evidence="4" type="ORF">BD324DRAFT_649653</name>
</gene>
<dbReference type="Pfam" id="PF04113">
    <property type="entry name" value="Gpi16"/>
    <property type="match status" value="2"/>
</dbReference>
<dbReference type="RefSeq" id="XP_021872198.1">
    <property type="nucleotide sequence ID" value="XM_022018031.1"/>
</dbReference>
<dbReference type="OrthoDB" id="331263at2759"/>
<dbReference type="GeneID" id="33559840"/>
<keyword evidence="3" id="KW-0732">Signal</keyword>
<dbReference type="PANTHER" id="PTHR12959">
    <property type="entry name" value="GPI TRANSAMIDASE COMPONENT PIG-T-RELATED"/>
    <property type="match status" value="1"/>
</dbReference>
<evidence type="ECO:0000313" key="4">
    <source>
        <dbReference type="EMBL" id="ORX38276.1"/>
    </source>
</evidence>
<feature type="region of interest" description="Disordered" evidence="1">
    <location>
        <begin position="51"/>
        <end position="70"/>
    </location>
</feature>
<accession>A0A1Y1ULB0</accession>
<keyword evidence="2" id="KW-0472">Membrane</keyword>
<evidence type="ECO:0000256" key="1">
    <source>
        <dbReference type="SAM" id="MobiDB-lite"/>
    </source>
</evidence>
<keyword evidence="5" id="KW-1185">Reference proteome</keyword>
<evidence type="ECO:0000256" key="2">
    <source>
        <dbReference type="SAM" id="Phobius"/>
    </source>
</evidence>
<dbReference type="PANTHER" id="PTHR12959:SF11">
    <property type="entry name" value="GPI TRANSAMIDASE COMPONENT PIG-T"/>
    <property type="match status" value="1"/>
</dbReference>
<dbReference type="InterPro" id="IPR007245">
    <property type="entry name" value="PIG-T"/>
</dbReference>
<evidence type="ECO:0000313" key="5">
    <source>
        <dbReference type="Proteomes" id="UP000193218"/>
    </source>
</evidence>
<evidence type="ECO:0000256" key="3">
    <source>
        <dbReference type="SAM" id="SignalP"/>
    </source>
</evidence>
<feature type="transmembrane region" description="Helical" evidence="2">
    <location>
        <begin position="521"/>
        <end position="540"/>
    </location>
</feature>
<feature type="chain" id="PRO_5012056149" evidence="3">
    <location>
        <begin position="17"/>
        <end position="577"/>
    </location>
</feature>
<reference evidence="4 5" key="1">
    <citation type="submission" date="2017-03" db="EMBL/GenBank/DDBJ databases">
        <title>Widespread Adenine N6-methylation of Active Genes in Fungi.</title>
        <authorList>
            <consortium name="DOE Joint Genome Institute"/>
            <person name="Mondo S.J."/>
            <person name="Dannebaum R.O."/>
            <person name="Kuo R.C."/>
            <person name="Louie K.B."/>
            <person name="Bewick A.J."/>
            <person name="Labutti K."/>
            <person name="Haridas S."/>
            <person name="Kuo A."/>
            <person name="Salamov A."/>
            <person name="Ahrendt S.R."/>
            <person name="Lau R."/>
            <person name="Bowen B.P."/>
            <person name="Lipzen A."/>
            <person name="Sullivan W."/>
            <person name="Andreopoulos W.B."/>
            <person name="Clum A."/>
            <person name="Lindquist E."/>
            <person name="Daum C."/>
            <person name="Northen T.R."/>
            <person name="Ramamoorthy G."/>
            <person name="Schmitz R.J."/>
            <person name="Gryganskyi A."/>
            <person name="Culley D."/>
            <person name="Magnuson J."/>
            <person name="James T.Y."/>
            <person name="O'Malley M.A."/>
            <person name="Stajich J.E."/>
            <person name="Spatafora J.W."/>
            <person name="Visel A."/>
            <person name="Grigoriev I.V."/>
        </authorList>
    </citation>
    <scope>NUCLEOTIDE SEQUENCE [LARGE SCALE GENOMIC DNA]</scope>
    <source>
        <strain evidence="4 5">NRRL Y-17943</strain>
    </source>
</reference>
<dbReference type="FunCoup" id="A0A1Y1ULB0">
    <property type="interactions" value="239"/>
</dbReference>
<dbReference type="EMBL" id="NBSH01000004">
    <property type="protein sequence ID" value="ORX38276.1"/>
    <property type="molecule type" value="Genomic_DNA"/>
</dbReference>
<keyword evidence="2" id="KW-0812">Transmembrane</keyword>
<keyword evidence="2" id="KW-1133">Transmembrane helix</keyword>
<dbReference type="InParanoid" id="A0A1Y1ULB0"/>
<dbReference type="GO" id="GO:0016255">
    <property type="term" value="P:attachment of GPI anchor to protein"/>
    <property type="evidence" value="ECO:0007669"/>
    <property type="project" value="InterPro"/>
</dbReference>
<dbReference type="AlphaFoldDB" id="A0A1Y1ULB0"/>
<name>A0A1Y1ULB0_9TREE</name>
<sequence>MLLWSSLLPILTLVKATSTYDESFHESLTLHPLPDGRLSVLFEFTTLFSSTSSSRRSSTPVAQSHHSLTPPSLLLPLEHNRVSELTISFVSGRWDQRRTGEAGPLHHESGGGGGEVRGWLRNNQNGKPDFEAWTRVTHALGGLFCAGLGPSEDGDSVNTFGHIYPAHVSQTNTSHFFLPQPTLHLCTENLTPFLTLLPSKGLSGLSLLLARPDLVFAWGFQSEGIEVIMPSAESPQGRWRGWWEGIVDLVPPKGGDRSFSLNSLFKKNVPRAFPMADSSVLKVILPEQEGFRMNNVPSKTETKWIDGRLRNVANWDLSHGDMAGKDISFWWDGEGDFRHPRSFTPPTVTLFRTVIEPFASDGTFSILIHNTGDETRQAVYSEAWPWWLQAWTHEISIAQDKVPSPLLITSMFYEPSTPPTASITTLHLGITIPARSTLQLKIPFTKLTLKYTEHRPDAERGREIPSGMLTFLDLEDSDDCQVEVSVRKTSSDTLNRSRCSRREHLYTSRRLVDLPTPDFSMPYNVIIMTSTVMAVFFGLMHGALTRRWGYVDIEVELDETDGAVASNATKHTSSKVE</sequence>
<dbReference type="GO" id="GO:0042765">
    <property type="term" value="C:GPI-anchor transamidase complex"/>
    <property type="evidence" value="ECO:0007669"/>
    <property type="project" value="InterPro"/>
</dbReference>
<organism evidence="4 5">
    <name type="scientific">Kockovaella imperatae</name>
    <dbReference type="NCBI Taxonomy" id="4999"/>
    <lineage>
        <taxon>Eukaryota</taxon>
        <taxon>Fungi</taxon>
        <taxon>Dikarya</taxon>
        <taxon>Basidiomycota</taxon>
        <taxon>Agaricomycotina</taxon>
        <taxon>Tremellomycetes</taxon>
        <taxon>Tremellales</taxon>
        <taxon>Cuniculitremaceae</taxon>
        <taxon>Kockovaella</taxon>
    </lineage>
</organism>